<name>A0AA41XQQ1_9MYCO</name>
<sequence>MNDTGFVALVDTGRDELRERIDEARQRFYRLARSANPHARRRGLDWNVHQVIAHVVCVARRYQAVIEGRDFRRARHPRELDQINHEEMVAAMAPIPELLDELVALEPVMDAFFDGLSDDYSIEFHCGAMVSGVVGQVNWLFDLLLHGEDIARSIGMPWEIRERDMLLLLREGLELAPAYLSPTVSPSTDICVALRVPDARPWVFHVHDAVVESRPLGPSDRPDAVLKVPASTMVRLLLHRIGPVTAALRGLRVVGGRRPWKAMKLQSCFERV</sequence>
<dbReference type="AlphaFoldDB" id="A0AA41XQQ1"/>
<organism evidence="1 4">
    <name type="scientific">Mycobacterium alsense</name>
    <dbReference type="NCBI Taxonomy" id="324058"/>
    <lineage>
        <taxon>Bacteria</taxon>
        <taxon>Bacillati</taxon>
        <taxon>Actinomycetota</taxon>
        <taxon>Actinomycetes</taxon>
        <taxon>Mycobacteriales</taxon>
        <taxon>Mycobacteriaceae</taxon>
        <taxon>Mycobacterium</taxon>
    </lineage>
</organism>
<dbReference type="RefSeq" id="WP_083136815.1">
    <property type="nucleotide sequence ID" value="NZ_JACKVH010000017.1"/>
</dbReference>
<dbReference type="Gene3D" id="3.30.1050.10">
    <property type="entry name" value="SCP2 sterol-binding domain"/>
    <property type="match status" value="1"/>
</dbReference>
<evidence type="ECO:0008006" key="5">
    <source>
        <dbReference type="Google" id="ProtNLM"/>
    </source>
</evidence>
<dbReference type="Proteomes" id="UP001141650">
    <property type="component" value="Unassembled WGS sequence"/>
</dbReference>
<gene>
    <name evidence="2" type="ORF">BST11_04695</name>
    <name evidence="1" type="ORF">H7K38_18800</name>
</gene>
<reference evidence="1" key="3">
    <citation type="journal article" date="2022" name="BMC Genomics">
        <title>Comparative genome analysis of mycobacteria focusing on tRNA and non-coding RNA.</title>
        <authorList>
            <person name="Behra P.R.K."/>
            <person name="Pettersson B.M.F."/>
            <person name="Ramesh M."/>
            <person name="Das S."/>
            <person name="Dasgupta S."/>
            <person name="Kirsebom L.A."/>
        </authorList>
    </citation>
    <scope>NUCLEOTIDE SEQUENCE</scope>
    <source>
        <strain evidence="1">CCUG 55640</strain>
    </source>
</reference>
<comment type="caution">
    <text evidence="1">The sequence shown here is derived from an EMBL/GenBank/DDBJ whole genome shotgun (WGS) entry which is preliminary data.</text>
</comment>
<evidence type="ECO:0000313" key="1">
    <source>
        <dbReference type="EMBL" id="MCV7380686.1"/>
    </source>
</evidence>
<dbReference type="EMBL" id="JACKVH010000017">
    <property type="protein sequence ID" value="MCV7380686.1"/>
    <property type="molecule type" value="Genomic_DNA"/>
</dbReference>
<reference evidence="1" key="2">
    <citation type="submission" date="2020-07" db="EMBL/GenBank/DDBJ databases">
        <authorList>
            <person name="Pettersson B.M.F."/>
            <person name="Behra P.R.K."/>
            <person name="Ramesh M."/>
            <person name="Das S."/>
            <person name="Dasgupta S."/>
            <person name="Kirsebom L.A."/>
        </authorList>
    </citation>
    <scope>NUCLEOTIDE SEQUENCE</scope>
    <source>
        <strain evidence="1">CCUG 55640</strain>
    </source>
</reference>
<proteinExistence type="predicted"/>
<reference evidence="2 3" key="1">
    <citation type="submission" date="2017-02" db="EMBL/GenBank/DDBJ databases">
        <title>The new phylogeny of genus Mycobacterium.</title>
        <authorList>
            <person name="Tortoli E."/>
            <person name="Trovato A."/>
            <person name="Cirillo D.M."/>
        </authorList>
    </citation>
    <scope>NUCLEOTIDE SEQUENCE [LARGE SCALE GENOMIC DNA]</scope>
    <source>
        <strain evidence="2 3">DSM 45230</strain>
    </source>
</reference>
<dbReference type="SUPFAM" id="SSF109854">
    <property type="entry name" value="DinB/YfiT-like putative metalloenzymes"/>
    <property type="match status" value="1"/>
</dbReference>
<accession>A0AA41XQQ1</accession>
<dbReference type="InterPro" id="IPR036527">
    <property type="entry name" value="SCP2_sterol-bd_dom_sf"/>
</dbReference>
<evidence type="ECO:0000313" key="3">
    <source>
        <dbReference type="Proteomes" id="UP000192319"/>
    </source>
</evidence>
<evidence type="ECO:0000313" key="2">
    <source>
        <dbReference type="EMBL" id="OQZ92705.1"/>
    </source>
</evidence>
<protein>
    <recommendedName>
        <fullName evidence="5">Mycothiol-dependent maleylpyruvate isomerase metal-binding domain-containing protein</fullName>
    </recommendedName>
</protein>
<dbReference type="SUPFAM" id="SSF55718">
    <property type="entry name" value="SCP-like"/>
    <property type="match status" value="1"/>
</dbReference>
<dbReference type="EMBL" id="MVHD01000004">
    <property type="protein sequence ID" value="OQZ92705.1"/>
    <property type="molecule type" value="Genomic_DNA"/>
</dbReference>
<keyword evidence="3" id="KW-1185">Reference proteome</keyword>
<dbReference type="Proteomes" id="UP000192319">
    <property type="component" value="Unassembled WGS sequence"/>
</dbReference>
<dbReference type="InterPro" id="IPR034660">
    <property type="entry name" value="DinB/YfiT-like"/>
</dbReference>
<evidence type="ECO:0000313" key="4">
    <source>
        <dbReference type="Proteomes" id="UP001141650"/>
    </source>
</evidence>